<dbReference type="PANTHER" id="PTHR33371">
    <property type="entry name" value="INTERMEMBRANE PHOSPHOLIPID TRANSPORT SYSTEM BINDING PROTEIN MLAD-RELATED"/>
    <property type="match status" value="1"/>
</dbReference>
<dbReference type="GO" id="GO:0051701">
    <property type="term" value="P:biological process involved in interaction with host"/>
    <property type="evidence" value="ECO:0007669"/>
    <property type="project" value="TreeGrafter"/>
</dbReference>
<keyword evidence="4" id="KW-1185">Reference proteome</keyword>
<feature type="domain" description="Mammalian cell entry C-terminal" evidence="2">
    <location>
        <begin position="115"/>
        <end position="279"/>
    </location>
</feature>
<dbReference type="InterPro" id="IPR052336">
    <property type="entry name" value="MlaD_Phospholipid_Transporter"/>
</dbReference>
<gene>
    <name evidence="3" type="ORF">FHU35_11500</name>
</gene>
<dbReference type="PANTHER" id="PTHR33371:SF17">
    <property type="entry name" value="MCE-FAMILY PROTEIN MCE1B"/>
    <property type="match status" value="1"/>
</dbReference>
<dbReference type="Pfam" id="PF02470">
    <property type="entry name" value="MlaD"/>
    <property type="match status" value="1"/>
</dbReference>
<proteinExistence type="predicted"/>
<feature type="domain" description="Mce/MlaD" evidence="1">
    <location>
        <begin position="35"/>
        <end position="110"/>
    </location>
</feature>
<dbReference type="InterPro" id="IPR005693">
    <property type="entry name" value="Mce"/>
</dbReference>
<dbReference type="OrthoDB" id="338143at2"/>
<reference evidence="3 4" key="1">
    <citation type="submission" date="2019-06" db="EMBL/GenBank/DDBJ databases">
        <title>Sequencing the genomes of 1000 actinobacteria strains.</title>
        <authorList>
            <person name="Klenk H.-P."/>
        </authorList>
    </citation>
    <scope>NUCLEOTIDE SEQUENCE [LARGE SCALE GENOMIC DNA]</scope>
    <source>
        <strain evidence="3 4">DSM 46699</strain>
    </source>
</reference>
<comment type="caution">
    <text evidence="3">The sequence shown here is derived from an EMBL/GenBank/DDBJ whole genome shotgun (WGS) entry which is preliminary data.</text>
</comment>
<evidence type="ECO:0000259" key="2">
    <source>
        <dbReference type="Pfam" id="PF11887"/>
    </source>
</evidence>
<dbReference type="AlphaFoldDB" id="A0A561V8D8"/>
<accession>A0A561V8D8</accession>
<dbReference type="GO" id="GO:0005576">
    <property type="term" value="C:extracellular region"/>
    <property type="evidence" value="ECO:0007669"/>
    <property type="project" value="TreeGrafter"/>
</dbReference>
<dbReference type="Proteomes" id="UP000316184">
    <property type="component" value="Unassembled WGS sequence"/>
</dbReference>
<name>A0A561V8D8_9PSEU</name>
<dbReference type="NCBIfam" id="TIGR00996">
    <property type="entry name" value="Mtu_fam_mce"/>
    <property type="match status" value="1"/>
</dbReference>
<dbReference type="RefSeq" id="WP_145736269.1">
    <property type="nucleotide sequence ID" value="NZ_VIWX01000001.1"/>
</dbReference>
<dbReference type="InterPro" id="IPR003399">
    <property type="entry name" value="Mce/MlaD"/>
</dbReference>
<dbReference type="Pfam" id="PF11887">
    <property type="entry name" value="Mce4_CUP1"/>
    <property type="match status" value="1"/>
</dbReference>
<dbReference type="InterPro" id="IPR024516">
    <property type="entry name" value="Mce_C"/>
</dbReference>
<evidence type="ECO:0000259" key="1">
    <source>
        <dbReference type="Pfam" id="PF02470"/>
    </source>
</evidence>
<evidence type="ECO:0000313" key="4">
    <source>
        <dbReference type="Proteomes" id="UP000316184"/>
    </source>
</evidence>
<evidence type="ECO:0000313" key="3">
    <source>
        <dbReference type="EMBL" id="TWG07881.1"/>
    </source>
</evidence>
<organism evidence="3 4">
    <name type="scientific">Saccharopolyspora dendranthemae</name>
    <dbReference type="NCBI Taxonomy" id="1181886"/>
    <lineage>
        <taxon>Bacteria</taxon>
        <taxon>Bacillati</taxon>
        <taxon>Actinomycetota</taxon>
        <taxon>Actinomycetes</taxon>
        <taxon>Pseudonocardiales</taxon>
        <taxon>Pseudonocardiaceae</taxon>
        <taxon>Saccharopolyspora</taxon>
    </lineage>
</organism>
<sequence length="331" mass="34482">MKRVPWIRLAGFVVVSLLCGTVVINTIGNPVLGSTRQYRAVFTNAEGLIPGSDVMVAGVRVGKVSEVALDDGLARVSFELAADQRIPSGGVAAVRYADMLGGRFLSLAPGSGGPPLTEGAEIPLERTRPPLDLTALLNGFKPLFEAIDPQQVNQLAGEIVAVFDGERGTITDLLAKVVAVTSALAEQDQVIGQVVDNLNTVLGTLHQNREQMRGLISGLSQLTSAAAQQAPQIAESVDSGAALAGSLNDVLGDIGPGLSHDVRSMQRISAAMVRDQQRFATAAHELPGFLTSLNRAGGYGSWVNVYICNLSVTAGGLGVNLGAGPHTEVCR</sequence>
<dbReference type="EMBL" id="VIWX01000001">
    <property type="protein sequence ID" value="TWG07881.1"/>
    <property type="molecule type" value="Genomic_DNA"/>
</dbReference>
<protein>
    <submittedName>
        <fullName evidence="3">Phospholipid/cholesterol/gamma-HCH transport system substrate-binding protein</fullName>
    </submittedName>
</protein>